<feature type="transmembrane region" description="Helical" evidence="1">
    <location>
        <begin position="162"/>
        <end position="184"/>
    </location>
</feature>
<organism evidence="3 4">
    <name type="scientific">Alkalibaculum sporogenes</name>
    <dbReference type="NCBI Taxonomy" id="2655001"/>
    <lineage>
        <taxon>Bacteria</taxon>
        <taxon>Bacillati</taxon>
        <taxon>Bacillota</taxon>
        <taxon>Clostridia</taxon>
        <taxon>Eubacteriales</taxon>
        <taxon>Eubacteriaceae</taxon>
        <taxon>Alkalibaculum</taxon>
    </lineage>
</organism>
<feature type="transmembrane region" description="Helical" evidence="1">
    <location>
        <begin position="110"/>
        <end position="130"/>
    </location>
</feature>
<name>A0A6A7K4A7_9FIRM</name>
<dbReference type="InterPro" id="IPR043730">
    <property type="entry name" value="DUF5673"/>
</dbReference>
<dbReference type="InterPro" id="IPR047928">
    <property type="entry name" value="Perm_prefix_1"/>
</dbReference>
<dbReference type="EMBL" id="WHNX01000001">
    <property type="protein sequence ID" value="MPW24201.1"/>
    <property type="molecule type" value="Genomic_DNA"/>
</dbReference>
<dbReference type="Proteomes" id="UP000440004">
    <property type="component" value="Unassembled WGS sequence"/>
</dbReference>
<evidence type="ECO:0000259" key="2">
    <source>
        <dbReference type="Pfam" id="PF18923"/>
    </source>
</evidence>
<dbReference type="RefSeq" id="WP_152800510.1">
    <property type="nucleotide sequence ID" value="NZ_WHNX01000001.1"/>
</dbReference>
<keyword evidence="1" id="KW-0812">Transmembrane</keyword>
<dbReference type="AlphaFoldDB" id="A0A6A7K4A7"/>
<proteinExistence type="predicted"/>
<dbReference type="NCBIfam" id="NF038403">
    <property type="entry name" value="perm_prefix_1"/>
    <property type="match status" value="1"/>
</dbReference>
<comment type="caution">
    <text evidence="3">The sequence shown here is derived from an EMBL/GenBank/DDBJ whole genome shotgun (WGS) entry which is preliminary data.</text>
</comment>
<evidence type="ECO:0000256" key="1">
    <source>
        <dbReference type="SAM" id="Phobius"/>
    </source>
</evidence>
<sequence>MRDQIDDYINSILISVLNTNVHQNITDELNDHILSLIEEKIEMGMEEEEALSESLKSIGDPKFLSRKYNSVYSISRLPLILWSVMNILLLSFIFFIILNQLRIFNTIDHLLFIVTILICIISLVLNIKYVTTLNILMKDNLIFVQHKYKRSSSYIENKTNKLFIVGYTILVLLIFSAVFVRIILEGFNQYLVDGNYSILMLLVMHSNYLLGIIVYFKYPKLIITDRGLYIFTDIPKLIRWDDFNQYKWIKDSGAYRLDLSNNKRYKKIYGRFIDVDKIVIDNILKNKKN</sequence>
<accession>A0A6A7K4A7</accession>
<protein>
    <recommendedName>
        <fullName evidence="2">DUF5673 domain-containing protein</fullName>
    </recommendedName>
</protein>
<gene>
    <name evidence="3" type="ORF">GC105_00105</name>
</gene>
<dbReference type="Pfam" id="PF18923">
    <property type="entry name" value="DUF5673"/>
    <property type="match status" value="1"/>
</dbReference>
<evidence type="ECO:0000313" key="4">
    <source>
        <dbReference type="Proteomes" id="UP000440004"/>
    </source>
</evidence>
<keyword evidence="1" id="KW-1133">Transmembrane helix</keyword>
<feature type="transmembrane region" description="Helical" evidence="1">
    <location>
        <begin position="77"/>
        <end position="98"/>
    </location>
</feature>
<keyword evidence="4" id="KW-1185">Reference proteome</keyword>
<feature type="transmembrane region" description="Helical" evidence="1">
    <location>
        <begin position="196"/>
        <end position="216"/>
    </location>
</feature>
<evidence type="ECO:0000313" key="3">
    <source>
        <dbReference type="EMBL" id="MPW24201.1"/>
    </source>
</evidence>
<reference evidence="3 4" key="1">
    <citation type="submission" date="2019-10" db="EMBL/GenBank/DDBJ databases">
        <title>Alkalibaculum tamaniensis sp.nov., a new alkaliphilic acetogen, isolated on methoxylated aromatics from a mud volcano.</title>
        <authorList>
            <person name="Khomyakova M.A."/>
            <person name="Merkel A.Y."/>
            <person name="Bonch-Osmolovskaya E.A."/>
            <person name="Slobodkin A.I."/>
        </authorList>
    </citation>
    <scope>NUCLEOTIDE SEQUENCE [LARGE SCALE GENOMIC DNA]</scope>
    <source>
        <strain evidence="3 4">M08DMB</strain>
    </source>
</reference>
<feature type="domain" description="DUF5673" evidence="2">
    <location>
        <begin position="220"/>
        <end position="288"/>
    </location>
</feature>
<keyword evidence="1" id="KW-0472">Membrane</keyword>